<evidence type="ECO:0000256" key="1">
    <source>
        <dbReference type="SAM" id="MobiDB-lite"/>
    </source>
</evidence>
<name>A0A8E2ETV9_9PEZI</name>
<keyword evidence="3" id="KW-1185">Reference proteome</keyword>
<organism evidence="2 3">
    <name type="scientific">Glonium stellatum</name>
    <dbReference type="NCBI Taxonomy" id="574774"/>
    <lineage>
        <taxon>Eukaryota</taxon>
        <taxon>Fungi</taxon>
        <taxon>Dikarya</taxon>
        <taxon>Ascomycota</taxon>
        <taxon>Pezizomycotina</taxon>
        <taxon>Dothideomycetes</taxon>
        <taxon>Pleosporomycetidae</taxon>
        <taxon>Gloniales</taxon>
        <taxon>Gloniaceae</taxon>
        <taxon>Glonium</taxon>
    </lineage>
</organism>
<feature type="region of interest" description="Disordered" evidence="1">
    <location>
        <begin position="51"/>
        <end position="83"/>
    </location>
</feature>
<dbReference type="OrthoDB" id="3797485at2759"/>
<proteinExistence type="predicted"/>
<feature type="region of interest" description="Disordered" evidence="1">
    <location>
        <begin position="1"/>
        <end position="35"/>
    </location>
</feature>
<dbReference type="Proteomes" id="UP000250140">
    <property type="component" value="Unassembled WGS sequence"/>
</dbReference>
<feature type="region of interest" description="Disordered" evidence="1">
    <location>
        <begin position="95"/>
        <end position="115"/>
    </location>
</feature>
<evidence type="ECO:0000313" key="2">
    <source>
        <dbReference type="EMBL" id="OCL04258.1"/>
    </source>
</evidence>
<evidence type="ECO:0000313" key="3">
    <source>
        <dbReference type="Proteomes" id="UP000250140"/>
    </source>
</evidence>
<feature type="compositionally biased region" description="Basic and acidic residues" evidence="1">
    <location>
        <begin position="61"/>
        <end position="71"/>
    </location>
</feature>
<sequence length="115" mass="12232">MSNTSRAVTKKDPTAQQLQPSRQVESSEHHASASAKAGLSLNIFGAFSGALSSKSKKTTHNHPDGSSRSVEERDEAAQGYGQAALSGAAYAQAEAQERKRAQRQVERVDHLGIEG</sequence>
<reference evidence="2 3" key="1">
    <citation type="journal article" date="2016" name="Nat. Commun.">
        <title>Ectomycorrhizal ecology is imprinted in the genome of the dominant symbiotic fungus Cenococcum geophilum.</title>
        <authorList>
            <consortium name="DOE Joint Genome Institute"/>
            <person name="Peter M."/>
            <person name="Kohler A."/>
            <person name="Ohm R.A."/>
            <person name="Kuo A."/>
            <person name="Krutzmann J."/>
            <person name="Morin E."/>
            <person name="Arend M."/>
            <person name="Barry K.W."/>
            <person name="Binder M."/>
            <person name="Choi C."/>
            <person name="Clum A."/>
            <person name="Copeland A."/>
            <person name="Grisel N."/>
            <person name="Haridas S."/>
            <person name="Kipfer T."/>
            <person name="LaButti K."/>
            <person name="Lindquist E."/>
            <person name="Lipzen A."/>
            <person name="Maire R."/>
            <person name="Meier B."/>
            <person name="Mihaltcheva S."/>
            <person name="Molinier V."/>
            <person name="Murat C."/>
            <person name="Poggeler S."/>
            <person name="Quandt C.A."/>
            <person name="Sperisen C."/>
            <person name="Tritt A."/>
            <person name="Tisserant E."/>
            <person name="Crous P.W."/>
            <person name="Henrissat B."/>
            <person name="Nehls U."/>
            <person name="Egli S."/>
            <person name="Spatafora J.W."/>
            <person name="Grigoriev I.V."/>
            <person name="Martin F.M."/>
        </authorList>
    </citation>
    <scope>NUCLEOTIDE SEQUENCE [LARGE SCALE GENOMIC DNA]</scope>
    <source>
        <strain evidence="2 3">CBS 207.34</strain>
    </source>
</reference>
<accession>A0A8E2ETV9</accession>
<dbReference type="AlphaFoldDB" id="A0A8E2ETV9"/>
<gene>
    <name evidence="2" type="ORF">AOQ84DRAFT_122290</name>
</gene>
<protein>
    <submittedName>
        <fullName evidence="2">Uncharacterized protein</fullName>
    </submittedName>
</protein>
<dbReference type="EMBL" id="KV750559">
    <property type="protein sequence ID" value="OCL04258.1"/>
    <property type="molecule type" value="Genomic_DNA"/>
</dbReference>
<feature type="compositionally biased region" description="Polar residues" evidence="1">
    <location>
        <begin position="14"/>
        <end position="24"/>
    </location>
</feature>